<keyword evidence="2" id="KW-1185">Reference proteome</keyword>
<dbReference type="OrthoDB" id="5652956at2"/>
<proteinExistence type="predicted"/>
<dbReference type="SUPFAM" id="SSF54211">
    <property type="entry name" value="Ribosomal protein S5 domain 2-like"/>
    <property type="match status" value="1"/>
</dbReference>
<dbReference type="SUPFAM" id="SSF55060">
    <property type="entry name" value="GHMP Kinase, C-terminal domain"/>
    <property type="match status" value="1"/>
</dbReference>
<dbReference type="STRING" id="45076.Lwor_0768"/>
<dbReference type="EMBL" id="LNZC01000006">
    <property type="protein sequence ID" value="KTD81267.1"/>
    <property type="molecule type" value="Genomic_DNA"/>
</dbReference>
<dbReference type="Proteomes" id="UP000054662">
    <property type="component" value="Unassembled WGS sequence"/>
</dbReference>
<sequence length="281" mass="30910">MKWFIPAKTFLVGEYVALTGGSALILTTSPYFEVSLTDQEEDSAIHPLSPAGIWWSKAQVSGKFLNWNDPYNACGGLGASSAQFLGSYWASCHLQHSIPDEATMLEAYYQSAWSGEGLRPSGYDVIAQARKGCVFINKQDNLTHSYPWLFADLSFLIIHTGKKLATHHHLLNTPLPGSINELSAVVNDAKLAFEQKDSDKLVHAVNAYHRTLAECNLVAEHTAHMINALKSFPEILAIKGCGALGSDTMIVLTKQHHRDILKHDIERKGLHVLATEADLTC</sequence>
<evidence type="ECO:0008006" key="3">
    <source>
        <dbReference type="Google" id="ProtNLM"/>
    </source>
</evidence>
<name>A0A0W1AJA4_9GAMM</name>
<dbReference type="Gene3D" id="3.30.70.890">
    <property type="entry name" value="GHMP kinase, C-terminal domain"/>
    <property type="match status" value="1"/>
</dbReference>
<dbReference type="InterPro" id="IPR020568">
    <property type="entry name" value="Ribosomal_Su5_D2-typ_SF"/>
</dbReference>
<reference evidence="1 2" key="1">
    <citation type="submission" date="2015-11" db="EMBL/GenBank/DDBJ databases">
        <title>Genomic analysis of 38 Legionella species identifies large and diverse effector repertoires.</title>
        <authorList>
            <person name="Burstein D."/>
            <person name="Amaro F."/>
            <person name="Zusman T."/>
            <person name="Lifshitz Z."/>
            <person name="Cohen O."/>
            <person name="Gilbert J.A."/>
            <person name="Pupko T."/>
            <person name="Shuman H.A."/>
            <person name="Segal G."/>
        </authorList>
    </citation>
    <scope>NUCLEOTIDE SEQUENCE [LARGE SCALE GENOMIC DNA]</scope>
    <source>
        <strain evidence="1 2">ATCC 49508</strain>
    </source>
</reference>
<protein>
    <recommendedName>
        <fullName evidence="3">Mevalonate kinase</fullName>
    </recommendedName>
</protein>
<accession>A0A0W1AJA4</accession>
<gene>
    <name evidence="1" type="ORF">Lwor_0768</name>
</gene>
<dbReference type="InterPro" id="IPR036554">
    <property type="entry name" value="GHMP_kinase_C_sf"/>
</dbReference>
<organism evidence="1 2">
    <name type="scientific">Legionella worsleiensis</name>
    <dbReference type="NCBI Taxonomy" id="45076"/>
    <lineage>
        <taxon>Bacteria</taxon>
        <taxon>Pseudomonadati</taxon>
        <taxon>Pseudomonadota</taxon>
        <taxon>Gammaproteobacteria</taxon>
        <taxon>Legionellales</taxon>
        <taxon>Legionellaceae</taxon>
        <taxon>Legionella</taxon>
    </lineage>
</organism>
<dbReference type="PATRIC" id="fig|45076.6.peg.838"/>
<comment type="caution">
    <text evidence="1">The sequence shown here is derived from an EMBL/GenBank/DDBJ whole genome shotgun (WGS) entry which is preliminary data.</text>
</comment>
<evidence type="ECO:0000313" key="1">
    <source>
        <dbReference type="EMBL" id="KTD81267.1"/>
    </source>
</evidence>
<evidence type="ECO:0000313" key="2">
    <source>
        <dbReference type="Proteomes" id="UP000054662"/>
    </source>
</evidence>
<dbReference type="RefSeq" id="WP_058492600.1">
    <property type="nucleotide sequence ID" value="NZ_CBCRUR010000016.1"/>
</dbReference>
<dbReference type="AlphaFoldDB" id="A0A0W1AJA4"/>